<organism evidence="10 11">
    <name type="scientific">Thermanaerothrix daxensis</name>
    <dbReference type="NCBI Taxonomy" id="869279"/>
    <lineage>
        <taxon>Bacteria</taxon>
        <taxon>Bacillati</taxon>
        <taxon>Chloroflexota</taxon>
        <taxon>Anaerolineae</taxon>
        <taxon>Anaerolineales</taxon>
        <taxon>Anaerolineaceae</taxon>
        <taxon>Thermanaerothrix</taxon>
    </lineage>
</organism>
<dbReference type="GO" id="GO:0005576">
    <property type="term" value="C:extracellular region"/>
    <property type="evidence" value="ECO:0007669"/>
    <property type="project" value="UniProtKB-SubCell"/>
</dbReference>
<name>A0A0P6Y220_9CHLR</name>
<dbReference type="InterPro" id="IPR011050">
    <property type="entry name" value="Pectin_lyase_fold/virulence"/>
</dbReference>
<dbReference type="GO" id="GO:0016837">
    <property type="term" value="F:carbon-oxygen lyase activity, acting on polysaccharides"/>
    <property type="evidence" value="ECO:0007669"/>
    <property type="project" value="TreeGrafter"/>
</dbReference>
<evidence type="ECO:0000313" key="10">
    <source>
        <dbReference type="EMBL" id="KPL83173.1"/>
    </source>
</evidence>
<dbReference type="AlphaFoldDB" id="A0A0P6Y220"/>
<dbReference type="PANTHER" id="PTHR40088:SF1">
    <property type="entry name" value="PECTATE LYASE PEL9"/>
    <property type="match status" value="1"/>
</dbReference>
<gene>
    <name evidence="10" type="ORF">SE15_07910</name>
</gene>
<dbReference type="InterPro" id="IPR012334">
    <property type="entry name" value="Pectin_lyas_fold"/>
</dbReference>
<dbReference type="Gene3D" id="2.160.20.10">
    <property type="entry name" value="Single-stranded right-handed beta-helix, Pectin lyase-like"/>
    <property type="match status" value="1"/>
</dbReference>
<evidence type="ECO:0000256" key="2">
    <source>
        <dbReference type="ARBA" id="ARBA00004613"/>
    </source>
</evidence>
<dbReference type="OrthoDB" id="8660908at2"/>
<keyword evidence="4" id="KW-0479">Metal-binding</keyword>
<keyword evidence="3" id="KW-0964">Secreted</keyword>
<comment type="similarity">
    <text evidence="8">Belongs to the polysaccharide lyase 9 family.</text>
</comment>
<dbReference type="RefSeq" id="WP_054521573.1">
    <property type="nucleotide sequence ID" value="NZ_LGKO01000004.1"/>
</dbReference>
<evidence type="ECO:0000313" key="11">
    <source>
        <dbReference type="Proteomes" id="UP000050544"/>
    </source>
</evidence>
<dbReference type="GO" id="GO:0046872">
    <property type="term" value="F:metal ion binding"/>
    <property type="evidence" value="ECO:0007669"/>
    <property type="project" value="UniProtKB-KW"/>
</dbReference>
<dbReference type="Proteomes" id="UP000050544">
    <property type="component" value="Unassembled WGS sequence"/>
</dbReference>
<comment type="caution">
    <text evidence="10">The sequence shown here is derived from an EMBL/GenBank/DDBJ whole genome shotgun (WGS) entry which is preliminary data.</text>
</comment>
<evidence type="ECO:0000256" key="5">
    <source>
        <dbReference type="ARBA" id="ARBA00022729"/>
    </source>
</evidence>
<keyword evidence="7" id="KW-0456">Lyase</keyword>
<reference evidence="10 11" key="1">
    <citation type="submission" date="2015-07" db="EMBL/GenBank/DDBJ databases">
        <title>Whole genome sequence of Thermanaerothrix daxensis DSM 23592.</title>
        <authorList>
            <person name="Hemp J."/>
            <person name="Ward L.M."/>
            <person name="Pace L.A."/>
            <person name="Fischer W.W."/>
        </authorList>
    </citation>
    <scope>NUCLEOTIDE SEQUENCE [LARGE SCALE GENOMIC DNA]</scope>
    <source>
        <strain evidence="10 11">GNS-1</strain>
    </source>
</reference>
<dbReference type="SMART" id="SM00710">
    <property type="entry name" value="PbH1"/>
    <property type="match status" value="2"/>
</dbReference>
<keyword evidence="5 9" id="KW-0732">Signal</keyword>
<dbReference type="SUPFAM" id="SSF51126">
    <property type="entry name" value="Pectin lyase-like"/>
    <property type="match status" value="1"/>
</dbReference>
<accession>A0A0P6Y220</accession>
<evidence type="ECO:0000256" key="7">
    <source>
        <dbReference type="ARBA" id="ARBA00023239"/>
    </source>
</evidence>
<dbReference type="InterPro" id="IPR052052">
    <property type="entry name" value="Polysaccharide_Lyase_9"/>
</dbReference>
<feature type="chain" id="PRO_5006133315" evidence="9">
    <location>
        <begin position="27"/>
        <end position="551"/>
    </location>
</feature>
<comment type="subcellular location">
    <subcellularLocation>
        <location evidence="2">Secreted</location>
    </subcellularLocation>
</comment>
<comment type="cofactor">
    <cofactor evidence="1">
        <name>Ca(2+)</name>
        <dbReference type="ChEBI" id="CHEBI:29108"/>
    </cofactor>
</comment>
<dbReference type="EMBL" id="LGKO01000004">
    <property type="protein sequence ID" value="KPL83173.1"/>
    <property type="molecule type" value="Genomic_DNA"/>
</dbReference>
<evidence type="ECO:0000256" key="4">
    <source>
        <dbReference type="ARBA" id="ARBA00022723"/>
    </source>
</evidence>
<feature type="signal peptide" evidence="9">
    <location>
        <begin position="1"/>
        <end position="26"/>
    </location>
</feature>
<dbReference type="PATRIC" id="fig|869279.4.peg.2310"/>
<keyword evidence="6" id="KW-0106">Calcium</keyword>
<evidence type="ECO:0000256" key="8">
    <source>
        <dbReference type="ARBA" id="ARBA00038263"/>
    </source>
</evidence>
<sequence>MSLKKRKFWRLRRGYLILVMLLVGCAALTSPDTVGRTQSPPPIPESIESPLLATNELPAESASPTLPPEVTLEASATMKIFLPVITQAPTLPPIGGGRAFFAAPNGSRNGDGSMERPFDLAYAIEDKAKTGFFQPGDVIWVRGGTYGGGGLTYFNSHLQGTPDRPIVVRAYPGERPIINGNVKIYKSNVIFWGLEVVNTDPRRTSAYSGSFPNDIYREDAFSIYASNVALINNIMHDAAEGVYADDRAIDPVIYGNLIYNNGWKGPDRGHGHGIYAQNQQGSKWIEENIIFNNFSGYSLHVYRENDYPLLNFNLDGNVTFNGTFLIGGRQPARNVILTHQHTYNETVALGFAETQNQNVRLQASYLFNRGDYALEVKWWQGVTVDHNTLGGQNAPLLNFVSTSGATWDENQYYFASTRAPFLINGQARTWNQWRSSTGFDAHSSMVNGWPTYSQVIIRSNRYEAKRGHIIVYNWALQSQVMVDLSGLGYKVGDRYEIHNAQNYDETLTGTYQGEPVALPMNGWSVAKPIGWPEPLRPVTLPEFGVFIVLAP</sequence>
<dbReference type="InterPro" id="IPR006626">
    <property type="entry name" value="PbH1"/>
</dbReference>
<protein>
    <submittedName>
        <fullName evidence="10">Uncharacterized protein</fullName>
    </submittedName>
</protein>
<evidence type="ECO:0000256" key="6">
    <source>
        <dbReference type="ARBA" id="ARBA00022837"/>
    </source>
</evidence>
<evidence type="ECO:0000256" key="9">
    <source>
        <dbReference type="SAM" id="SignalP"/>
    </source>
</evidence>
<keyword evidence="11" id="KW-1185">Reference proteome</keyword>
<dbReference type="PROSITE" id="PS51257">
    <property type="entry name" value="PROKAR_LIPOPROTEIN"/>
    <property type="match status" value="1"/>
</dbReference>
<evidence type="ECO:0000256" key="1">
    <source>
        <dbReference type="ARBA" id="ARBA00001913"/>
    </source>
</evidence>
<dbReference type="PANTHER" id="PTHR40088">
    <property type="entry name" value="PECTATE LYASE (EUROFUNG)"/>
    <property type="match status" value="1"/>
</dbReference>
<proteinExistence type="inferred from homology"/>
<evidence type="ECO:0000256" key="3">
    <source>
        <dbReference type="ARBA" id="ARBA00022525"/>
    </source>
</evidence>
<dbReference type="STRING" id="869279.SE15_07910"/>